<dbReference type="EMBL" id="BASD01000005">
    <property type="protein sequence ID" value="GAD18456.1"/>
    <property type="molecule type" value="Genomic_DNA"/>
</dbReference>
<keyword evidence="2" id="KW-1133">Transmembrane helix</keyword>
<reference evidence="3 4" key="1">
    <citation type="journal article" date="2013" name="Genome Announc.">
        <title>Draft Genome Sequence of Helicobacter fennelliae Strain MRY12-0050, Isolated from a Bacteremia Patient.</title>
        <authorList>
            <person name="Rimbara E."/>
            <person name="Matsui M."/>
            <person name="Mori S."/>
            <person name="Suzuki S."/>
            <person name="Suzuki M."/>
            <person name="Kim H."/>
            <person name="Sekizuka T."/>
            <person name="Kuroda M."/>
            <person name="Shibayama K."/>
        </authorList>
    </citation>
    <scope>NUCLEOTIDE SEQUENCE [LARGE SCALE GENOMIC DNA]</scope>
    <source>
        <strain evidence="3 4">MRY12-0050</strain>
    </source>
</reference>
<dbReference type="AlphaFoldDB" id="T1CZV1"/>
<name>T1CZV1_9HELI</name>
<feature type="region of interest" description="Disordered" evidence="1">
    <location>
        <begin position="1"/>
        <end position="24"/>
    </location>
</feature>
<organism evidence="3 4">
    <name type="scientific">Helicobacter fennelliae MRY12-0050</name>
    <dbReference type="NCBI Taxonomy" id="1325130"/>
    <lineage>
        <taxon>Bacteria</taxon>
        <taxon>Pseudomonadati</taxon>
        <taxon>Campylobacterota</taxon>
        <taxon>Epsilonproteobacteria</taxon>
        <taxon>Campylobacterales</taxon>
        <taxon>Helicobacteraceae</taxon>
        <taxon>Helicobacter</taxon>
    </lineage>
</organism>
<evidence type="ECO:0000313" key="3">
    <source>
        <dbReference type="EMBL" id="GAD18456.1"/>
    </source>
</evidence>
<feature type="transmembrane region" description="Helical" evidence="2">
    <location>
        <begin position="38"/>
        <end position="55"/>
    </location>
</feature>
<proteinExistence type="predicted"/>
<evidence type="ECO:0000313" key="4">
    <source>
        <dbReference type="Proteomes" id="UP000018143"/>
    </source>
</evidence>
<comment type="caution">
    <text evidence="3">The sequence shown here is derived from an EMBL/GenBank/DDBJ whole genome shotgun (WGS) entry which is preliminary data.</text>
</comment>
<dbReference type="STRING" id="1325130.HFN_2384"/>
<protein>
    <submittedName>
        <fullName evidence="3">Uncharacterized protein</fullName>
    </submittedName>
</protein>
<feature type="compositionally biased region" description="Basic and acidic residues" evidence="1">
    <location>
        <begin position="1"/>
        <end position="18"/>
    </location>
</feature>
<dbReference type="Proteomes" id="UP000018143">
    <property type="component" value="Unassembled WGS sequence"/>
</dbReference>
<keyword evidence="4" id="KW-1185">Reference proteome</keyword>
<accession>T1CZV1</accession>
<gene>
    <name evidence="3" type="ORF">HFN_2384</name>
</gene>
<keyword evidence="2" id="KW-0472">Membrane</keyword>
<sequence length="57" mass="6408">MRDFARSRGNPEKLESSKKSSLRAKSKVLRGNLESTDSIVFLFLIILCMESLAFASE</sequence>
<evidence type="ECO:0000256" key="2">
    <source>
        <dbReference type="SAM" id="Phobius"/>
    </source>
</evidence>
<evidence type="ECO:0000256" key="1">
    <source>
        <dbReference type="SAM" id="MobiDB-lite"/>
    </source>
</evidence>
<keyword evidence="2" id="KW-0812">Transmembrane</keyword>